<dbReference type="AlphaFoldDB" id="A0A6N2LMT5"/>
<dbReference type="EMBL" id="CAADRP010001169">
    <property type="protein sequence ID" value="VFU36796.1"/>
    <property type="molecule type" value="Genomic_DNA"/>
</dbReference>
<proteinExistence type="predicted"/>
<sequence length="94" mass="10990">MLMIEKSHKFGIILHNLMVILKFMELNSYACHAILNGTSNMWSHLKVKKFLFVVDKKQKLLVLEPKKKSDESEDKNMGTLKAIGYKYDEYRLAL</sequence>
<protein>
    <submittedName>
        <fullName evidence="1">Uncharacterized protein</fullName>
    </submittedName>
</protein>
<organism evidence="1">
    <name type="scientific">Salix viminalis</name>
    <name type="common">Common osier</name>
    <name type="synonym">Basket willow</name>
    <dbReference type="NCBI Taxonomy" id="40686"/>
    <lineage>
        <taxon>Eukaryota</taxon>
        <taxon>Viridiplantae</taxon>
        <taxon>Streptophyta</taxon>
        <taxon>Embryophyta</taxon>
        <taxon>Tracheophyta</taxon>
        <taxon>Spermatophyta</taxon>
        <taxon>Magnoliopsida</taxon>
        <taxon>eudicotyledons</taxon>
        <taxon>Gunneridae</taxon>
        <taxon>Pentapetalae</taxon>
        <taxon>rosids</taxon>
        <taxon>fabids</taxon>
        <taxon>Malpighiales</taxon>
        <taxon>Salicaceae</taxon>
        <taxon>Saliceae</taxon>
        <taxon>Salix</taxon>
    </lineage>
</organism>
<gene>
    <name evidence="1" type="ORF">SVIM_LOCUS189160</name>
</gene>
<name>A0A6N2LMT5_SALVM</name>
<reference evidence="1" key="1">
    <citation type="submission" date="2019-03" db="EMBL/GenBank/DDBJ databases">
        <authorList>
            <person name="Mank J."/>
            <person name="Almeida P."/>
        </authorList>
    </citation>
    <scope>NUCLEOTIDE SEQUENCE</scope>
    <source>
        <strain evidence="1">78183</strain>
    </source>
</reference>
<evidence type="ECO:0000313" key="1">
    <source>
        <dbReference type="EMBL" id="VFU36796.1"/>
    </source>
</evidence>
<accession>A0A6N2LMT5</accession>